<reference evidence="10 11" key="1">
    <citation type="journal article" date="2013" name="PLoS ONE">
        <title>Cultivation and Complete Genome Sequencing of Gloeobacter kilaueensis sp. nov., from a Lava Cave in Kilauea Caldera, Hawai'i.</title>
        <authorList>
            <person name="Saw J.H."/>
            <person name="Schatz M."/>
            <person name="Brown M.V."/>
            <person name="Kunkel D.D."/>
            <person name="Foster J.S."/>
            <person name="Shick H."/>
            <person name="Christensen S."/>
            <person name="Hou S."/>
            <person name="Wan X."/>
            <person name="Donachie S.P."/>
        </authorList>
    </citation>
    <scope>NUCLEOTIDE SEQUENCE [LARGE SCALE GENOMIC DNA]</scope>
    <source>
        <strain evidence="11">JS</strain>
    </source>
</reference>
<dbReference type="eggNOG" id="COG0577">
    <property type="taxonomic scope" value="Bacteria"/>
</dbReference>
<evidence type="ECO:0000256" key="1">
    <source>
        <dbReference type="ARBA" id="ARBA00004651"/>
    </source>
</evidence>
<feature type="domain" description="ABC3 transporter permease C-terminal" evidence="8">
    <location>
        <begin position="281"/>
        <end position="393"/>
    </location>
</feature>
<dbReference type="PANTHER" id="PTHR30572:SF4">
    <property type="entry name" value="ABC TRANSPORTER PERMEASE YTRF"/>
    <property type="match status" value="1"/>
</dbReference>
<dbReference type="GO" id="GO:0022857">
    <property type="term" value="F:transmembrane transporter activity"/>
    <property type="evidence" value="ECO:0007669"/>
    <property type="project" value="TreeGrafter"/>
</dbReference>
<keyword evidence="10" id="KW-0547">Nucleotide-binding</keyword>
<dbReference type="InterPro" id="IPR003838">
    <property type="entry name" value="ABC3_permease_C"/>
</dbReference>
<protein>
    <submittedName>
        <fullName evidence="10">Macrolide transporter ATP-binding /permease protein</fullName>
    </submittedName>
</protein>
<evidence type="ECO:0000259" key="8">
    <source>
        <dbReference type="Pfam" id="PF02687"/>
    </source>
</evidence>
<feature type="transmembrane region" description="Helical" evidence="7">
    <location>
        <begin position="320"/>
        <end position="352"/>
    </location>
</feature>
<gene>
    <name evidence="10" type="ORF">GKIL_3709</name>
</gene>
<evidence type="ECO:0000259" key="9">
    <source>
        <dbReference type="Pfam" id="PF12704"/>
    </source>
</evidence>
<sequence length="400" mass="42845">MNWLENLKLAAGALWANRLRSVLTMIGLVIGIGAVILVVALGVGAQRFVSDQFAGLGTNVIGIFNAGPRTRGRQPLTLADIEAVRTQASSVRRVAPIAVGQGKINWGDHKSQGQLQGVPFNISQIIRINFSQGRFFTPAEIDNRKRVVILGELLSRKLFGYENPVGKTVMINDNQMTVVGVTKRSFFGSWIDLDRGMLVPLSVALESLVASDSPFGKKVDGFIVESKPGVSSAEMTFEVRNLLRLRHNVTDREDFLIANAQDVVNLFNGVALGVTVVLGLTAAISLVVSGIGIMNIMLVSVTERTREIGLRKALGATEEVILTQFVIEAVLLSLVGGVIGMAWGIAAALGIANISPLKPEVTTWSILLAVVVSAGTGLFFGVFPARRAARLDPIVALRTE</sequence>
<keyword evidence="3 7" id="KW-0812">Transmembrane</keyword>
<dbReference type="Pfam" id="PF12704">
    <property type="entry name" value="MacB_PCD"/>
    <property type="match status" value="1"/>
</dbReference>
<name>U5QQJ5_GLOK1</name>
<keyword evidence="10" id="KW-0067">ATP-binding</keyword>
<comment type="similarity">
    <text evidence="6">Belongs to the ABC-4 integral membrane protein family.</text>
</comment>
<feature type="transmembrane region" description="Helical" evidence="7">
    <location>
        <begin position="21"/>
        <end position="43"/>
    </location>
</feature>
<evidence type="ECO:0000256" key="2">
    <source>
        <dbReference type="ARBA" id="ARBA00022475"/>
    </source>
</evidence>
<evidence type="ECO:0000313" key="10">
    <source>
        <dbReference type="EMBL" id="AGY59955.1"/>
    </source>
</evidence>
<dbReference type="GO" id="GO:0005524">
    <property type="term" value="F:ATP binding"/>
    <property type="evidence" value="ECO:0007669"/>
    <property type="project" value="UniProtKB-KW"/>
</dbReference>
<feature type="transmembrane region" description="Helical" evidence="7">
    <location>
        <begin position="364"/>
        <end position="383"/>
    </location>
</feature>
<dbReference type="HOGENOM" id="CLU_000604_8_0_3"/>
<keyword evidence="2" id="KW-1003">Cell membrane</keyword>
<evidence type="ECO:0000256" key="3">
    <source>
        <dbReference type="ARBA" id="ARBA00022692"/>
    </source>
</evidence>
<dbReference type="STRING" id="1183438.GKIL_3709"/>
<dbReference type="InterPro" id="IPR050250">
    <property type="entry name" value="Macrolide_Exporter_MacB"/>
</dbReference>
<evidence type="ECO:0000256" key="6">
    <source>
        <dbReference type="ARBA" id="ARBA00038076"/>
    </source>
</evidence>
<feature type="transmembrane region" description="Helical" evidence="7">
    <location>
        <begin position="270"/>
        <end position="299"/>
    </location>
</feature>
<proteinExistence type="inferred from homology"/>
<dbReference type="PANTHER" id="PTHR30572">
    <property type="entry name" value="MEMBRANE COMPONENT OF TRANSPORTER-RELATED"/>
    <property type="match status" value="1"/>
</dbReference>
<dbReference type="EMBL" id="CP003587">
    <property type="protein sequence ID" value="AGY59955.1"/>
    <property type="molecule type" value="Genomic_DNA"/>
</dbReference>
<dbReference type="Proteomes" id="UP000017396">
    <property type="component" value="Chromosome"/>
</dbReference>
<keyword evidence="11" id="KW-1185">Reference proteome</keyword>
<feature type="domain" description="MacB-like periplasmic core" evidence="9">
    <location>
        <begin position="21"/>
        <end position="241"/>
    </location>
</feature>
<evidence type="ECO:0000256" key="4">
    <source>
        <dbReference type="ARBA" id="ARBA00022989"/>
    </source>
</evidence>
<evidence type="ECO:0000256" key="5">
    <source>
        <dbReference type="ARBA" id="ARBA00023136"/>
    </source>
</evidence>
<accession>U5QQJ5</accession>
<dbReference type="InterPro" id="IPR025857">
    <property type="entry name" value="MacB_PCD"/>
</dbReference>
<dbReference type="Pfam" id="PF02687">
    <property type="entry name" value="FtsX"/>
    <property type="match status" value="1"/>
</dbReference>
<organism evidence="10 11">
    <name type="scientific">Gloeobacter kilaueensis (strain ATCC BAA-2537 / CCAP 1431/1 / ULC 316 / JS1)</name>
    <dbReference type="NCBI Taxonomy" id="1183438"/>
    <lineage>
        <taxon>Bacteria</taxon>
        <taxon>Bacillati</taxon>
        <taxon>Cyanobacteriota</taxon>
        <taxon>Cyanophyceae</taxon>
        <taxon>Gloeobacterales</taxon>
        <taxon>Gloeobacteraceae</taxon>
        <taxon>Gloeobacter</taxon>
    </lineage>
</organism>
<dbReference type="GO" id="GO:0005886">
    <property type="term" value="C:plasma membrane"/>
    <property type="evidence" value="ECO:0007669"/>
    <property type="project" value="UniProtKB-SubCell"/>
</dbReference>
<dbReference type="KEGG" id="glj:GKIL_3709"/>
<evidence type="ECO:0000313" key="11">
    <source>
        <dbReference type="Proteomes" id="UP000017396"/>
    </source>
</evidence>
<keyword evidence="5 7" id="KW-0472">Membrane</keyword>
<evidence type="ECO:0000256" key="7">
    <source>
        <dbReference type="SAM" id="Phobius"/>
    </source>
</evidence>
<comment type="subcellular location">
    <subcellularLocation>
        <location evidence="1">Cell membrane</location>
        <topology evidence="1">Multi-pass membrane protein</topology>
    </subcellularLocation>
</comment>
<keyword evidence="4 7" id="KW-1133">Transmembrane helix</keyword>
<dbReference type="AlphaFoldDB" id="U5QQJ5"/>
<dbReference type="RefSeq" id="WP_023175271.1">
    <property type="nucleotide sequence ID" value="NC_022600.1"/>
</dbReference>